<keyword evidence="3" id="KW-1133">Transmembrane helix</keyword>
<dbReference type="STRING" id="51028.A0A0N4VN47"/>
<feature type="region of interest" description="Disordered" evidence="2">
    <location>
        <begin position="49"/>
        <end position="69"/>
    </location>
</feature>
<keyword evidence="5" id="KW-1185">Reference proteome</keyword>
<evidence type="ECO:0000313" key="4">
    <source>
        <dbReference type="EMBL" id="VDD96842.1"/>
    </source>
</evidence>
<organism evidence="6">
    <name type="scientific">Enterobius vermicularis</name>
    <name type="common">Human pinworm</name>
    <dbReference type="NCBI Taxonomy" id="51028"/>
    <lineage>
        <taxon>Eukaryota</taxon>
        <taxon>Metazoa</taxon>
        <taxon>Ecdysozoa</taxon>
        <taxon>Nematoda</taxon>
        <taxon>Chromadorea</taxon>
        <taxon>Rhabditida</taxon>
        <taxon>Spirurina</taxon>
        <taxon>Oxyuridomorpha</taxon>
        <taxon>Oxyuroidea</taxon>
        <taxon>Oxyuridae</taxon>
        <taxon>Enterobius</taxon>
    </lineage>
</organism>
<evidence type="ECO:0000313" key="5">
    <source>
        <dbReference type="Proteomes" id="UP000274131"/>
    </source>
</evidence>
<evidence type="ECO:0000313" key="6">
    <source>
        <dbReference type="WBParaSite" id="EVEC_0001239301-mRNA-1"/>
    </source>
</evidence>
<proteinExistence type="predicted"/>
<keyword evidence="1" id="KW-0175">Coiled coil</keyword>
<feature type="region of interest" description="Disordered" evidence="2">
    <location>
        <begin position="90"/>
        <end position="168"/>
    </location>
</feature>
<keyword evidence="3" id="KW-0472">Membrane</keyword>
<dbReference type="Proteomes" id="UP000274131">
    <property type="component" value="Unassembled WGS sequence"/>
</dbReference>
<keyword evidence="3" id="KW-0812">Transmembrane</keyword>
<evidence type="ECO:0000256" key="2">
    <source>
        <dbReference type="SAM" id="MobiDB-lite"/>
    </source>
</evidence>
<name>A0A0N4VN47_ENTVE</name>
<feature type="coiled-coil region" evidence="1">
    <location>
        <begin position="313"/>
        <end position="629"/>
    </location>
</feature>
<evidence type="ECO:0000256" key="1">
    <source>
        <dbReference type="SAM" id="Coils"/>
    </source>
</evidence>
<accession>A0A0N4VN47</accession>
<dbReference type="WBParaSite" id="EVEC_0001239301-mRNA-1">
    <property type="protein sequence ID" value="EVEC_0001239301-mRNA-1"/>
    <property type="gene ID" value="EVEC_0001239301"/>
</dbReference>
<protein>
    <submittedName>
        <fullName evidence="6">Kinectin</fullName>
    </submittedName>
</protein>
<feature type="transmembrane region" description="Helical" evidence="3">
    <location>
        <begin position="6"/>
        <end position="24"/>
    </location>
</feature>
<reference evidence="6" key="1">
    <citation type="submission" date="2017-02" db="UniProtKB">
        <authorList>
            <consortium name="WormBaseParasite"/>
        </authorList>
    </citation>
    <scope>IDENTIFICATION</scope>
</reference>
<feature type="compositionally biased region" description="Basic and acidic residues" evidence="2">
    <location>
        <begin position="118"/>
        <end position="130"/>
    </location>
</feature>
<sequence>MDAITVGFFMVASILVVGLMLFMFKSFGKEKDLEEVYSANTLRLFVEGKPTKTKPSKTGKKNRSTGEKKKELVVEKELVRHEKKVEEFTVSQQGSITTEETKPLVSEIKQQKKRGKKHTTEEASRPRDLPEQAQTEEELGVEKPVEKRALQDEHTEVTERKGRKRKSQKLEEVGLRVAAVQSEDSVSAAEIPAQTTEGKTEQIKVLKNKSKFKNYELSLAPLFKAFGTLRGLNFKFIPVSTPSLHKEINEESCLDHLNGVGVVGAEYLAFIEKYFADNNAEKMKLTEELGLIKKQSADREKLVAQCSEKLAVSVRQEAEIEKLRHLLDEEKKKYENEKNNATMFERTVSSQLAQSVQERKQMQQVLEKQAGEINTLTQELRKANAAVHAAPPLDVVKQAELLRNEANSLKRDVQQRESEMKQKDQVIEQLMSETKEQKRKIEVLTQSNSLAAQRTKDIEAQAENARRTFEEKLQHADKTANTLKTAMEEKIELMERMIDKERRRSAELENQVHLMEENMKGNKLEGERLLKESLHYQSEIVLENMALEIKELEKKNEENKAVMSLKLKEANGKIAELSEANIKLEDARSSLQGKIAAANERENLLQLKLEEESKKHEDAVKAAISAKEERINRPLRFYEISKLQGGFYGIISASASASGLVFPYTF</sequence>
<gene>
    <name evidence="4" type="ORF">EVEC_LOCUS11593</name>
</gene>
<dbReference type="OrthoDB" id="5839011at2759"/>
<dbReference type="AlphaFoldDB" id="A0A0N4VN47"/>
<reference evidence="4 5" key="2">
    <citation type="submission" date="2018-10" db="EMBL/GenBank/DDBJ databases">
        <authorList>
            <consortium name="Pathogen Informatics"/>
        </authorList>
    </citation>
    <scope>NUCLEOTIDE SEQUENCE [LARGE SCALE GENOMIC DNA]</scope>
</reference>
<feature type="compositionally biased region" description="Basic and acidic residues" evidence="2">
    <location>
        <begin position="140"/>
        <end position="160"/>
    </location>
</feature>
<evidence type="ECO:0000256" key="3">
    <source>
        <dbReference type="SAM" id="Phobius"/>
    </source>
</evidence>
<dbReference type="EMBL" id="UXUI01012356">
    <property type="protein sequence ID" value="VDD96842.1"/>
    <property type="molecule type" value="Genomic_DNA"/>
</dbReference>
<feature type="compositionally biased region" description="Basic residues" evidence="2">
    <location>
        <begin position="51"/>
        <end position="63"/>
    </location>
</feature>